<dbReference type="PROSITE" id="PS51257">
    <property type="entry name" value="PROKAR_LIPOPROTEIN"/>
    <property type="match status" value="1"/>
</dbReference>
<name>A0A0P0Z4K4_9HYPH</name>
<organism evidence="3">
    <name type="scientific">Aurantimonas manganoxydans</name>
    <dbReference type="NCBI Taxonomy" id="651183"/>
    <lineage>
        <taxon>Bacteria</taxon>
        <taxon>Pseudomonadati</taxon>
        <taxon>Pseudomonadota</taxon>
        <taxon>Alphaproteobacteria</taxon>
        <taxon>Hyphomicrobiales</taxon>
        <taxon>Aurantimonadaceae</taxon>
        <taxon>Aurantimonas</taxon>
    </lineage>
</organism>
<sequence>MNKLVPIALTALLALSACSDETETDAADPAVSTTSEPAPAPSTTERETGEAMEAIGEAGRQTGEAARSALEDLSEAAGPAIDQAREAGSKALDDAREGLNNATRSAACRTARAAEDADGIAANC</sequence>
<evidence type="ECO:0000313" key="3">
    <source>
        <dbReference type="EMBL" id="BAT29037.1"/>
    </source>
</evidence>
<feature type="chain" id="PRO_5006058081" evidence="2">
    <location>
        <begin position="20"/>
        <end position="124"/>
    </location>
</feature>
<evidence type="ECO:0000256" key="2">
    <source>
        <dbReference type="SAM" id="SignalP"/>
    </source>
</evidence>
<feature type="region of interest" description="Disordered" evidence="1">
    <location>
        <begin position="20"/>
        <end position="95"/>
    </location>
</feature>
<keyword evidence="2" id="KW-0732">Signal</keyword>
<proteinExistence type="predicted"/>
<evidence type="ECO:0000256" key="1">
    <source>
        <dbReference type="SAM" id="MobiDB-lite"/>
    </source>
</evidence>
<feature type="compositionally biased region" description="Basic and acidic residues" evidence="1">
    <location>
        <begin position="83"/>
        <end position="95"/>
    </location>
</feature>
<dbReference type="EMBL" id="LC066378">
    <property type="protein sequence ID" value="BAT29037.1"/>
    <property type="molecule type" value="Genomic_DNA"/>
</dbReference>
<protein>
    <submittedName>
        <fullName evidence="3">Uncharacterized protein</fullName>
    </submittedName>
</protein>
<dbReference type="AlphaFoldDB" id="A0A0P0Z4K4"/>
<reference evidence="3" key="1">
    <citation type="journal article" date="2015" name="Proc. Natl. Acad. Sci. U.S.A.">
        <title>Bacterial clade with the ribosomal RNA operon on a small plasmid rather than the chromosome.</title>
        <authorList>
            <person name="Anda M."/>
            <person name="Ohtsubo Y."/>
            <person name="Okubo T."/>
            <person name="Sugawara M."/>
            <person name="Nagata Y."/>
            <person name="Tsuda M."/>
            <person name="Minamisawa K."/>
            <person name="Mitsui H."/>
        </authorList>
    </citation>
    <scope>NUCLEOTIDE SEQUENCE</scope>
    <source>
        <strain evidence="3">DSM 21871</strain>
    </source>
</reference>
<feature type="signal peptide" evidence="2">
    <location>
        <begin position="1"/>
        <end position="19"/>
    </location>
</feature>
<feature type="compositionally biased region" description="Low complexity" evidence="1">
    <location>
        <begin position="29"/>
        <end position="43"/>
    </location>
</feature>
<accession>A0A0P0Z4K4</accession>